<dbReference type="SUPFAM" id="SSF55785">
    <property type="entry name" value="PYP-like sensor domain (PAS domain)"/>
    <property type="match status" value="2"/>
</dbReference>
<dbReference type="PANTHER" id="PTHR23043">
    <property type="entry name" value="HYPOXIA-INDUCIBLE FACTOR 1 ALPHA"/>
    <property type="match status" value="1"/>
</dbReference>
<organism evidence="8 9">
    <name type="scientific">Exophiala mesophila</name>
    <name type="common">Black yeast-like fungus</name>
    <dbReference type="NCBI Taxonomy" id="212818"/>
    <lineage>
        <taxon>Eukaryota</taxon>
        <taxon>Fungi</taxon>
        <taxon>Dikarya</taxon>
        <taxon>Ascomycota</taxon>
        <taxon>Pezizomycotina</taxon>
        <taxon>Eurotiomycetes</taxon>
        <taxon>Chaetothyriomycetidae</taxon>
        <taxon>Chaetothyriales</taxon>
        <taxon>Herpotrichiellaceae</taxon>
        <taxon>Exophiala</taxon>
    </lineage>
</organism>
<evidence type="ECO:0000256" key="4">
    <source>
        <dbReference type="ARBA" id="ARBA00023163"/>
    </source>
</evidence>
<evidence type="ECO:0000313" key="9">
    <source>
        <dbReference type="Proteomes" id="UP000054302"/>
    </source>
</evidence>
<proteinExistence type="predicted"/>
<dbReference type="GO" id="GO:0000981">
    <property type="term" value="F:DNA-binding transcription factor activity, RNA polymerase II-specific"/>
    <property type="evidence" value="ECO:0007669"/>
    <property type="project" value="TreeGrafter"/>
</dbReference>
<dbReference type="InterPro" id="IPR000014">
    <property type="entry name" value="PAS"/>
</dbReference>
<dbReference type="RefSeq" id="XP_016221255.1">
    <property type="nucleotide sequence ID" value="XM_016371923.1"/>
</dbReference>
<evidence type="ECO:0000313" key="8">
    <source>
        <dbReference type="EMBL" id="KIV89681.1"/>
    </source>
</evidence>
<reference evidence="8 9" key="1">
    <citation type="submission" date="2015-01" db="EMBL/GenBank/DDBJ databases">
        <title>The Genome Sequence of Exophiala mesophila CBS40295.</title>
        <authorList>
            <consortium name="The Broad Institute Genomics Platform"/>
            <person name="Cuomo C."/>
            <person name="de Hoog S."/>
            <person name="Gorbushina A."/>
            <person name="Stielow B."/>
            <person name="Teixiera M."/>
            <person name="Abouelleil A."/>
            <person name="Chapman S.B."/>
            <person name="Priest M."/>
            <person name="Young S.K."/>
            <person name="Wortman J."/>
            <person name="Nusbaum C."/>
            <person name="Birren B."/>
        </authorList>
    </citation>
    <scope>NUCLEOTIDE SEQUENCE [LARGE SCALE GENOMIC DNA]</scope>
    <source>
        <strain evidence="8 9">CBS 40295</strain>
    </source>
</reference>
<gene>
    <name evidence="8" type="ORF">PV10_07064</name>
</gene>
<feature type="compositionally biased region" description="Basic and acidic residues" evidence="6">
    <location>
        <begin position="499"/>
        <end position="516"/>
    </location>
</feature>
<feature type="compositionally biased region" description="Gly residues" evidence="6">
    <location>
        <begin position="591"/>
        <end position="610"/>
    </location>
</feature>
<dbReference type="Proteomes" id="UP000054302">
    <property type="component" value="Unassembled WGS sequence"/>
</dbReference>
<dbReference type="EMBL" id="KN847524">
    <property type="protein sequence ID" value="KIV89681.1"/>
    <property type="molecule type" value="Genomic_DNA"/>
</dbReference>
<sequence>METVFITILDLSEEARIRYCSESIEDILGYLPHEVLGKSCWDYFHPEEIPFAREVHGRGVSLDKASVLSYCRVQHKDGSWIGCECVFTVVHDVLVASTSIYRQGPKAKQRELASGAVRRIFSSSPRDPRYHMLSYLSNKFTQQSPDLQNEPRAALFLNRFTRTSTVMHATDGVSSILGLAPDDLIGRSFYYCITENCLPDAVKTLESAKANDSIAYLRFRYRNPLQDHGNGPEVGLPEDTSDEDDDGGVALGNGPRSGSSVSMTDAPTSRPSNNASTPSSGPNATSNQSQDPHPQSASHSSTDGDLLQPPSEATDLIHRSSSGNSTDLGPGAADAIFDPPERAASSSSSTPRDDSSERGLELEAVVSCSSDGLVVILRRAKPLVPPTLGVTEADYYTNGLFASPWAPQPVLPSGVPQDAVESLASSTDTSSVESGFMAAIRDVAVFAWSLTGINGSLVDYASGSPVGESQPPGGLPIWDPKADADPYDLYNGFSGSAHRPFDGMDEPVRMPRKEDELGSSDDEVLWKRSTTMPAWRRPKRRGHGDAFGGPGENPEDGQDQYGGRKRTTKSSSGSRSGAGTTSSSGQEQSGSGSGSGSATGSGAGSVTGSS</sequence>
<dbReference type="Gene3D" id="3.30.450.20">
    <property type="entry name" value="PAS domain"/>
    <property type="match status" value="1"/>
</dbReference>
<dbReference type="GO" id="GO:0005634">
    <property type="term" value="C:nucleus"/>
    <property type="evidence" value="ECO:0007669"/>
    <property type="project" value="UniProtKB-SubCell"/>
</dbReference>
<dbReference type="PANTHER" id="PTHR23043:SF17">
    <property type="entry name" value="PROTEIN SIMILAR"/>
    <property type="match status" value="1"/>
</dbReference>
<dbReference type="NCBIfam" id="TIGR00229">
    <property type="entry name" value="sensory_box"/>
    <property type="match status" value="1"/>
</dbReference>
<feature type="compositionally biased region" description="Polar residues" evidence="6">
    <location>
        <begin position="256"/>
        <end position="303"/>
    </location>
</feature>
<evidence type="ECO:0000256" key="2">
    <source>
        <dbReference type="ARBA" id="ARBA00023015"/>
    </source>
</evidence>
<dbReference type="CDD" id="cd00130">
    <property type="entry name" value="PAS"/>
    <property type="match status" value="1"/>
</dbReference>
<dbReference type="InterPro" id="IPR035965">
    <property type="entry name" value="PAS-like_dom_sf"/>
</dbReference>
<feature type="domain" description="PAS" evidence="7">
    <location>
        <begin position="1"/>
        <end position="63"/>
    </location>
</feature>
<evidence type="ECO:0000256" key="3">
    <source>
        <dbReference type="ARBA" id="ARBA00023125"/>
    </source>
</evidence>
<dbReference type="PROSITE" id="PS50112">
    <property type="entry name" value="PAS"/>
    <property type="match status" value="2"/>
</dbReference>
<name>A0A0D1XNJ5_EXOME</name>
<accession>A0A0D1XNJ5</accession>
<dbReference type="GeneID" id="27324909"/>
<evidence type="ECO:0000259" key="7">
    <source>
        <dbReference type="PROSITE" id="PS50112"/>
    </source>
</evidence>
<evidence type="ECO:0000256" key="5">
    <source>
        <dbReference type="ARBA" id="ARBA00023242"/>
    </source>
</evidence>
<comment type="subcellular location">
    <subcellularLocation>
        <location evidence="1">Nucleus</location>
    </subcellularLocation>
</comment>
<feature type="domain" description="PAS" evidence="7">
    <location>
        <begin position="166"/>
        <end position="207"/>
    </location>
</feature>
<dbReference type="SMART" id="SM00091">
    <property type="entry name" value="PAS"/>
    <property type="match status" value="2"/>
</dbReference>
<feature type="region of interest" description="Disordered" evidence="6">
    <location>
        <begin position="496"/>
        <end position="610"/>
    </location>
</feature>
<keyword evidence="9" id="KW-1185">Reference proteome</keyword>
<dbReference type="VEuPathDB" id="FungiDB:PV10_07064"/>
<keyword evidence="2" id="KW-0805">Transcription regulation</keyword>
<evidence type="ECO:0000256" key="1">
    <source>
        <dbReference type="ARBA" id="ARBA00004123"/>
    </source>
</evidence>
<dbReference type="AlphaFoldDB" id="A0A0D1XNJ5"/>
<keyword evidence="5" id="KW-0539">Nucleus</keyword>
<dbReference type="HOGENOM" id="CLU_027006_1_0_1"/>
<dbReference type="OrthoDB" id="411251at2759"/>
<feature type="compositionally biased region" description="Low complexity" evidence="6">
    <location>
        <begin position="569"/>
        <end position="590"/>
    </location>
</feature>
<dbReference type="GO" id="GO:0000977">
    <property type="term" value="F:RNA polymerase II transcription regulatory region sequence-specific DNA binding"/>
    <property type="evidence" value="ECO:0007669"/>
    <property type="project" value="TreeGrafter"/>
</dbReference>
<dbReference type="STRING" id="212818.A0A0D1XNJ5"/>
<feature type="region of interest" description="Disordered" evidence="6">
    <location>
        <begin position="224"/>
        <end position="359"/>
    </location>
</feature>
<dbReference type="OMA" id="GVFAAPW"/>
<dbReference type="Pfam" id="PF08447">
    <property type="entry name" value="PAS_3"/>
    <property type="match status" value="1"/>
</dbReference>
<keyword evidence="3" id="KW-0238">DNA-binding</keyword>
<evidence type="ECO:0000256" key="6">
    <source>
        <dbReference type="SAM" id="MobiDB-lite"/>
    </source>
</evidence>
<keyword evidence="4" id="KW-0804">Transcription</keyword>
<protein>
    <recommendedName>
        <fullName evidence="7">PAS domain-containing protein</fullName>
    </recommendedName>
</protein>
<dbReference type="InterPro" id="IPR013655">
    <property type="entry name" value="PAS_fold_3"/>
</dbReference>